<proteinExistence type="predicted"/>
<evidence type="ECO:0000256" key="1">
    <source>
        <dbReference type="SAM" id="Coils"/>
    </source>
</evidence>
<dbReference type="OrthoDB" id="3266227at2759"/>
<dbReference type="Gene3D" id="2.80.10.50">
    <property type="match status" value="2"/>
</dbReference>
<gene>
    <name evidence="3" type="ORF">BD410DRAFT_804488</name>
</gene>
<keyword evidence="1" id="KW-0175">Coiled coil</keyword>
<evidence type="ECO:0000256" key="2">
    <source>
        <dbReference type="SAM" id="MobiDB-lite"/>
    </source>
</evidence>
<evidence type="ECO:0000313" key="4">
    <source>
        <dbReference type="Proteomes" id="UP000294933"/>
    </source>
</evidence>
<feature type="compositionally biased region" description="Basic and acidic residues" evidence="2">
    <location>
        <begin position="15"/>
        <end position="37"/>
    </location>
</feature>
<name>A0A4Y7Q0X3_9AGAM</name>
<dbReference type="VEuPathDB" id="FungiDB:BD410DRAFT_804488"/>
<feature type="coiled-coil region" evidence="1">
    <location>
        <begin position="436"/>
        <end position="463"/>
    </location>
</feature>
<feature type="region of interest" description="Disordered" evidence="2">
    <location>
        <begin position="15"/>
        <end position="43"/>
    </location>
</feature>
<evidence type="ECO:0000313" key="3">
    <source>
        <dbReference type="EMBL" id="TDL21055.1"/>
    </source>
</evidence>
<sequence length="498" mass="56446">MEDVQWNLVKELSDVNKDEFGTPEKGSNKDPAREKYSTDSANNWSYSTTTTELGVTKNDLETTKKFGAEEVAVVTKASNKNPKRLMVETRKEVREMVRVAIQRWKWKGIVSPELVCEKSELGKGITCSRLRASREEAEVVEDRVKHQVFGDNWWTKQTHTYCGLQRASTPEAMSAEPGTYTIQNVRHRSFATQSPESTVVADADTDAGPSYGPNLRKMLWTIARLNNDKYTIKNIETEGYAALTTRPVFGDGIVSKQTRQQWAIKETDFKGRYVARICTTAANTELFWGLGAYTIQNVMHRNFAAQSGESRVVAHVDRAKTADGDQLNLRKVWSISRLDNDKYTIRNIETNDYAAAPHFPAVEENITATQDLHQWDIRETGFKGRYAARIFTTAADIDLFWGLTNGQLRTPISLRDRPNTPSNQWELTKVESWSVVGKLRATLADLRDEHKKLQGEHKKILDEHVKLRDGHTKLQNEHRKKSGGAISALSKDFFGIGY</sequence>
<organism evidence="3 4">
    <name type="scientific">Rickenella mellea</name>
    <dbReference type="NCBI Taxonomy" id="50990"/>
    <lineage>
        <taxon>Eukaryota</taxon>
        <taxon>Fungi</taxon>
        <taxon>Dikarya</taxon>
        <taxon>Basidiomycota</taxon>
        <taxon>Agaricomycotina</taxon>
        <taxon>Agaricomycetes</taxon>
        <taxon>Hymenochaetales</taxon>
        <taxon>Rickenellaceae</taxon>
        <taxon>Rickenella</taxon>
    </lineage>
</organism>
<keyword evidence="4" id="KW-1185">Reference proteome</keyword>
<dbReference type="EMBL" id="ML170183">
    <property type="protein sequence ID" value="TDL21055.1"/>
    <property type="molecule type" value="Genomic_DNA"/>
</dbReference>
<accession>A0A4Y7Q0X3</accession>
<dbReference type="Proteomes" id="UP000294933">
    <property type="component" value="Unassembled WGS sequence"/>
</dbReference>
<dbReference type="AlphaFoldDB" id="A0A4Y7Q0X3"/>
<reference evidence="3 4" key="1">
    <citation type="submission" date="2018-06" db="EMBL/GenBank/DDBJ databases">
        <title>A transcriptomic atlas of mushroom development highlights an independent origin of complex multicellularity.</title>
        <authorList>
            <consortium name="DOE Joint Genome Institute"/>
            <person name="Krizsan K."/>
            <person name="Almasi E."/>
            <person name="Merenyi Z."/>
            <person name="Sahu N."/>
            <person name="Viragh M."/>
            <person name="Koszo T."/>
            <person name="Mondo S."/>
            <person name="Kiss B."/>
            <person name="Balint B."/>
            <person name="Kues U."/>
            <person name="Barry K."/>
            <person name="Hegedus J.C."/>
            <person name="Henrissat B."/>
            <person name="Johnson J."/>
            <person name="Lipzen A."/>
            <person name="Ohm R."/>
            <person name="Nagy I."/>
            <person name="Pangilinan J."/>
            <person name="Yan J."/>
            <person name="Xiong Y."/>
            <person name="Grigoriev I.V."/>
            <person name="Hibbett D.S."/>
            <person name="Nagy L.G."/>
        </authorList>
    </citation>
    <scope>NUCLEOTIDE SEQUENCE [LARGE SCALE GENOMIC DNA]</scope>
    <source>
        <strain evidence="3 4">SZMC22713</strain>
    </source>
</reference>
<protein>
    <submittedName>
        <fullName evidence="3">Uncharacterized protein</fullName>
    </submittedName>
</protein>